<feature type="chain" id="PRO_5018573158" evidence="2">
    <location>
        <begin position="17"/>
        <end position="466"/>
    </location>
</feature>
<sequence>MKVALLLLAGLACAGAASLPALALRPPSPSHQLVPGAGPVKQLRPALRPAHRSARLSGQAAPRTILDTILSILHSLGVSDEEIAAALDELQHQMEIVIADMTPDEILEVQHALDDILNQVNSGEADINQIVQIIFDIIAGAAGGKEAQPKTILDTLLAILTLGFTDEDIAHALEELQHQMEIVIADMTPDEILEVQHALDDILNQVNSGEADINQGQLPSNRSSRSSSTSSPEPREARRLSQDHPGHPPRHPPRLGFTDEDIAHALEELQHQMEIVIADMTPDEILEVQHALDDILNQVNSGEADINQVLVDLSIIYTDIYPHLTPEGQAALEQIVQIIFDIIAGAAGGKEAQPKTILDTLLAILHALGFTDEDIAHALEELQHQMEIVIADMTPDEILEVQHALDDILNQVNSGEADINQVLVDLSIIYTDIYPHLTPEAQAALDQIAQIIIDIISGGLGSKIRH</sequence>
<name>A0A3R7PGK2_PENVA</name>
<feature type="region of interest" description="Disordered" evidence="1">
    <location>
        <begin position="211"/>
        <end position="257"/>
    </location>
</feature>
<evidence type="ECO:0000256" key="1">
    <source>
        <dbReference type="SAM" id="MobiDB-lite"/>
    </source>
</evidence>
<reference evidence="3 4" key="2">
    <citation type="submission" date="2019-01" db="EMBL/GenBank/DDBJ databases">
        <title>The decoding of complex shrimp genome reveals the adaptation for benthos swimmer, frequently molting mechanism and breeding impact on genome.</title>
        <authorList>
            <person name="Sun Y."/>
            <person name="Gao Y."/>
            <person name="Yu Y."/>
        </authorList>
    </citation>
    <scope>NUCLEOTIDE SEQUENCE [LARGE SCALE GENOMIC DNA]</scope>
    <source>
        <tissue evidence="3">Muscle</tissue>
    </source>
</reference>
<dbReference type="OrthoDB" id="6387277at2759"/>
<evidence type="ECO:0000256" key="2">
    <source>
        <dbReference type="SAM" id="SignalP"/>
    </source>
</evidence>
<feature type="compositionally biased region" description="Basic and acidic residues" evidence="1">
    <location>
        <begin position="233"/>
        <end position="246"/>
    </location>
</feature>
<gene>
    <name evidence="3" type="ORF">C7M84_016162</name>
</gene>
<proteinExistence type="predicted"/>
<feature type="signal peptide" evidence="2">
    <location>
        <begin position="1"/>
        <end position="16"/>
    </location>
</feature>
<keyword evidence="4" id="KW-1185">Reference proteome</keyword>
<organism evidence="3 4">
    <name type="scientific">Penaeus vannamei</name>
    <name type="common">Whiteleg shrimp</name>
    <name type="synonym">Litopenaeus vannamei</name>
    <dbReference type="NCBI Taxonomy" id="6689"/>
    <lineage>
        <taxon>Eukaryota</taxon>
        <taxon>Metazoa</taxon>
        <taxon>Ecdysozoa</taxon>
        <taxon>Arthropoda</taxon>
        <taxon>Crustacea</taxon>
        <taxon>Multicrustacea</taxon>
        <taxon>Malacostraca</taxon>
        <taxon>Eumalacostraca</taxon>
        <taxon>Eucarida</taxon>
        <taxon>Decapoda</taxon>
        <taxon>Dendrobranchiata</taxon>
        <taxon>Penaeoidea</taxon>
        <taxon>Penaeidae</taxon>
        <taxon>Penaeus</taxon>
    </lineage>
</organism>
<evidence type="ECO:0000313" key="4">
    <source>
        <dbReference type="Proteomes" id="UP000283509"/>
    </source>
</evidence>
<reference evidence="3 4" key="1">
    <citation type="submission" date="2018-04" db="EMBL/GenBank/DDBJ databases">
        <authorList>
            <person name="Zhang X."/>
            <person name="Yuan J."/>
            <person name="Li F."/>
            <person name="Xiang J."/>
        </authorList>
    </citation>
    <scope>NUCLEOTIDE SEQUENCE [LARGE SCALE GENOMIC DNA]</scope>
    <source>
        <tissue evidence="3">Muscle</tissue>
    </source>
</reference>
<protein>
    <submittedName>
        <fullName evidence="3">Uncharacterized protein</fullName>
    </submittedName>
</protein>
<feature type="compositionally biased region" description="Low complexity" evidence="1">
    <location>
        <begin position="219"/>
        <end position="232"/>
    </location>
</feature>
<keyword evidence="2" id="KW-0732">Signal</keyword>
<comment type="caution">
    <text evidence="3">The sequence shown here is derived from an EMBL/GenBank/DDBJ whole genome shotgun (WGS) entry which is preliminary data.</text>
</comment>
<accession>A0A3R7PGK2</accession>
<dbReference type="AlphaFoldDB" id="A0A3R7PGK2"/>
<dbReference type="EMBL" id="QCYY01003026">
    <property type="protein sequence ID" value="ROT65855.1"/>
    <property type="molecule type" value="Genomic_DNA"/>
</dbReference>
<dbReference type="Proteomes" id="UP000283509">
    <property type="component" value="Unassembled WGS sequence"/>
</dbReference>
<evidence type="ECO:0000313" key="3">
    <source>
        <dbReference type="EMBL" id="ROT65855.1"/>
    </source>
</evidence>